<dbReference type="InterPro" id="IPR027417">
    <property type="entry name" value="P-loop_NTPase"/>
</dbReference>
<dbReference type="Proteomes" id="UP000249590">
    <property type="component" value="Unassembled WGS sequence"/>
</dbReference>
<evidence type="ECO:0000313" key="2">
    <source>
        <dbReference type="Proteomes" id="UP000249590"/>
    </source>
</evidence>
<evidence type="ECO:0000313" key="1">
    <source>
        <dbReference type="EMBL" id="RAH98749.1"/>
    </source>
</evidence>
<comment type="caution">
    <text evidence="1">The sequence shown here is derived from an EMBL/GenBank/DDBJ whole genome shotgun (WGS) entry which is preliminary data.</text>
</comment>
<dbReference type="Gene3D" id="3.40.50.300">
    <property type="entry name" value="P-loop containing nucleotide triphosphate hydrolases"/>
    <property type="match status" value="1"/>
</dbReference>
<dbReference type="OrthoDB" id="7889144at2"/>
<evidence type="ECO:0008006" key="3">
    <source>
        <dbReference type="Google" id="ProtNLM"/>
    </source>
</evidence>
<dbReference type="RefSeq" id="WP_111350071.1">
    <property type="nucleotide sequence ID" value="NZ_QHHQ01000006.1"/>
</dbReference>
<dbReference type="SUPFAM" id="SSF52540">
    <property type="entry name" value="P-loop containing nucleoside triphosphate hydrolases"/>
    <property type="match status" value="1"/>
</dbReference>
<keyword evidence="2" id="KW-1185">Reference proteome</keyword>
<dbReference type="EMBL" id="QHHQ01000006">
    <property type="protein sequence ID" value="RAH98749.1"/>
    <property type="molecule type" value="Genomic_DNA"/>
</dbReference>
<sequence>MREIVIVGFPKCGTSALIRGFEKEDDVHVIRSPNGSVDACFPDRTNLPDDKLVVHKCPSYVLSRTDLEALRDQVGGADIVLCFRPLPRVLLSWHNMHRRIARNGTHPNHFVHREPEFWANCSVDDYYRKSVHRFRVDLFFDQLTRVFPAERITVVAQERMARSVGNVVKVLKGEEPAEPEQRRTYVGYADRTEVEIDPEILAALDETYARFLDRVAQSGVRTLV</sequence>
<reference evidence="1 2" key="1">
    <citation type="submission" date="2018-05" db="EMBL/GenBank/DDBJ databases">
        <title>Acuticoccus sediminis sp. nov., isolated from deep-sea sediment of Indian Ocean.</title>
        <authorList>
            <person name="Liu X."/>
            <person name="Lai Q."/>
            <person name="Du Y."/>
            <person name="Sun F."/>
            <person name="Zhang X."/>
            <person name="Wang S."/>
            <person name="Shao Z."/>
        </authorList>
    </citation>
    <scope>NUCLEOTIDE SEQUENCE [LARGE SCALE GENOMIC DNA]</scope>
    <source>
        <strain evidence="1 2">PTG4-2</strain>
    </source>
</reference>
<accession>A0A8B2NNU9</accession>
<organism evidence="1 2">
    <name type="scientific">Acuticoccus sediminis</name>
    <dbReference type="NCBI Taxonomy" id="2184697"/>
    <lineage>
        <taxon>Bacteria</taxon>
        <taxon>Pseudomonadati</taxon>
        <taxon>Pseudomonadota</taxon>
        <taxon>Alphaproteobacteria</taxon>
        <taxon>Hyphomicrobiales</taxon>
        <taxon>Amorphaceae</taxon>
        <taxon>Acuticoccus</taxon>
    </lineage>
</organism>
<proteinExistence type="predicted"/>
<name>A0A8B2NNU9_9HYPH</name>
<gene>
    <name evidence="1" type="ORF">DLJ53_24210</name>
</gene>
<protein>
    <recommendedName>
        <fullName evidence="3">Sulfotransferase family protein</fullName>
    </recommendedName>
</protein>
<dbReference type="AlphaFoldDB" id="A0A8B2NNU9"/>